<dbReference type="InParanoid" id="A0A409W7M2"/>
<proteinExistence type="predicted"/>
<gene>
    <name evidence="4" type="ORF">CVT24_000108</name>
</gene>
<evidence type="ECO:0000313" key="4">
    <source>
        <dbReference type="EMBL" id="PPQ74540.1"/>
    </source>
</evidence>
<feature type="compositionally biased region" description="Low complexity" evidence="1">
    <location>
        <begin position="90"/>
        <end position="114"/>
    </location>
</feature>
<protein>
    <submittedName>
        <fullName evidence="4">Uncharacterized protein</fullName>
    </submittedName>
</protein>
<evidence type="ECO:0000256" key="2">
    <source>
        <dbReference type="SAM" id="Phobius"/>
    </source>
</evidence>
<keyword evidence="2" id="KW-0812">Transmembrane</keyword>
<keyword evidence="5" id="KW-1185">Reference proteome</keyword>
<reference evidence="4 5" key="1">
    <citation type="journal article" date="2018" name="Evol. Lett.">
        <title>Horizontal gene cluster transfer increased hallucinogenic mushroom diversity.</title>
        <authorList>
            <person name="Reynolds H.T."/>
            <person name="Vijayakumar V."/>
            <person name="Gluck-Thaler E."/>
            <person name="Korotkin H.B."/>
            <person name="Matheny P.B."/>
            <person name="Slot J.C."/>
        </authorList>
    </citation>
    <scope>NUCLEOTIDE SEQUENCE [LARGE SCALE GENOMIC DNA]</scope>
    <source>
        <strain evidence="4 5">2629</strain>
    </source>
</reference>
<dbReference type="EMBL" id="NHTK01005746">
    <property type="protein sequence ID" value="PPQ74540.1"/>
    <property type="molecule type" value="Genomic_DNA"/>
</dbReference>
<evidence type="ECO:0000256" key="1">
    <source>
        <dbReference type="SAM" id="MobiDB-lite"/>
    </source>
</evidence>
<feature type="chain" id="PRO_5019334840" evidence="3">
    <location>
        <begin position="28"/>
        <end position="175"/>
    </location>
</feature>
<feature type="compositionally biased region" description="Pro residues" evidence="1">
    <location>
        <begin position="74"/>
        <end position="89"/>
    </location>
</feature>
<keyword evidence="2" id="KW-1133">Transmembrane helix</keyword>
<evidence type="ECO:0000256" key="3">
    <source>
        <dbReference type="SAM" id="SignalP"/>
    </source>
</evidence>
<feature type="transmembrane region" description="Helical" evidence="2">
    <location>
        <begin position="155"/>
        <end position="174"/>
    </location>
</feature>
<dbReference type="AlphaFoldDB" id="A0A409W7M2"/>
<feature type="compositionally biased region" description="Low complexity" evidence="1">
    <location>
        <begin position="122"/>
        <end position="132"/>
    </location>
</feature>
<accession>A0A409W7M2</accession>
<comment type="caution">
    <text evidence="4">The sequence shown here is derived from an EMBL/GenBank/DDBJ whole genome shotgun (WGS) entry which is preliminary data.</text>
</comment>
<feature type="signal peptide" evidence="3">
    <location>
        <begin position="1"/>
        <end position="27"/>
    </location>
</feature>
<dbReference type="Proteomes" id="UP000284842">
    <property type="component" value="Unassembled WGS sequence"/>
</dbReference>
<keyword evidence="3" id="KW-0732">Signal</keyword>
<dbReference type="OrthoDB" id="10662838at2759"/>
<keyword evidence="2" id="KW-0472">Membrane</keyword>
<name>A0A409W7M2_9AGAR</name>
<feature type="compositionally biased region" description="Low complexity" evidence="1">
    <location>
        <begin position="64"/>
        <end position="73"/>
    </location>
</feature>
<sequence length="175" mass="18178">MKRCIIPFLWFQTILLLGLAFSELVSAEEFGELLPVLAGNEAEPQSKTIRGLLYLDKRQFTCGTSTRTSTITPSLPPPSTPPPPPPPRPSTATTPSISVPSTRPASSASTSPTTIPTPTPVPATTSSTLTTPGAGSVLPPAGVLSSGLKSGSLDVITLVTVCATFIGWTVFTIVF</sequence>
<organism evidence="4 5">
    <name type="scientific">Panaeolus cyanescens</name>
    <dbReference type="NCBI Taxonomy" id="181874"/>
    <lineage>
        <taxon>Eukaryota</taxon>
        <taxon>Fungi</taxon>
        <taxon>Dikarya</taxon>
        <taxon>Basidiomycota</taxon>
        <taxon>Agaricomycotina</taxon>
        <taxon>Agaricomycetes</taxon>
        <taxon>Agaricomycetidae</taxon>
        <taxon>Agaricales</taxon>
        <taxon>Agaricineae</taxon>
        <taxon>Galeropsidaceae</taxon>
        <taxon>Panaeolus</taxon>
    </lineage>
</organism>
<feature type="region of interest" description="Disordered" evidence="1">
    <location>
        <begin position="64"/>
        <end position="138"/>
    </location>
</feature>
<evidence type="ECO:0000313" key="5">
    <source>
        <dbReference type="Proteomes" id="UP000284842"/>
    </source>
</evidence>